<gene>
    <name evidence="1" type="ORF">N7Z68_07015</name>
</gene>
<organism evidence="1 2">
    <name type="scientific">Alkalihalobacterium chitinilyticum</name>
    <dbReference type="NCBI Taxonomy" id="2980103"/>
    <lineage>
        <taxon>Bacteria</taxon>
        <taxon>Bacillati</taxon>
        <taxon>Bacillota</taxon>
        <taxon>Bacilli</taxon>
        <taxon>Bacillales</taxon>
        <taxon>Bacillaceae</taxon>
        <taxon>Alkalihalobacterium</taxon>
    </lineage>
</organism>
<dbReference type="Gene3D" id="1.20.5.850">
    <property type="entry name" value="Rbstp2229 protein"/>
    <property type="match status" value="1"/>
</dbReference>
<dbReference type="EMBL" id="JAOTPO010000003">
    <property type="protein sequence ID" value="MDE5413132.1"/>
    <property type="molecule type" value="Genomic_DNA"/>
</dbReference>
<dbReference type="SUPFAM" id="SSF111171">
    <property type="entry name" value="Rbstp2229 protein"/>
    <property type="match status" value="1"/>
</dbReference>
<accession>A0ABT5VCS1</accession>
<protein>
    <submittedName>
        <fullName evidence="1">DUF1885 family protein</fullName>
    </submittedName>
</protein>
<dbReference type="Gene3D" id="3.30.310.120">
    <property type="entry name" value="Rbstp2229 like protein"/>
    <property type="match status" value="1"/>
</dbReference>
<sequence length="145" mass="16682">MSDHAYIKLVKKSTQQDITLEELKDIFKYYQTITTKTGDQLDWGYGDAAFPYGISEVPDSDDNWFYLKSNGTSTRYKYIVFGVGKETIEDSEGNETLQSYIQVILPEGATHGDKGKANEFCKFLGKKLQAEVHLFNGRIMYFYKR</sequence>
<reference evidence="1" key="1">
    <citation type="submission" date="2024-05" db="EMBL/GenBank/DDBJ databases">
        <title>Alkalihalobacillus sp. strain MEB203 novel alkaliphilic bacterium from Lonar Lake, India.</title>
        <authorList>
            <person name="Joshi A."/>
            <person name="Thite S."/>
            <person name="Mengade P."/>
        </authorList>
    </citation>
    <scope>NUCLEOTIDE SEQUENCE</scope>
    <source>
        <strain evidence="1">MEB 203</strain>
    </source>
</reference>
<evidence type="ECO:0000313" key="1">
    <source>
        <dbReference type="EMBL" id="MDE5413132.1"/>
    </source>
</evidence>
<dbReference type="RefSeq" id="WP_275117747.1">
    <property type="nucleotide sequence ID" value="NZ_JAOTPO010000003.1"/>
</dbReference>
<dbReference type="InterPro" id="IPR015062">
    <property type="entry name" value="DUF1885"/>
</dbReference>
<keyword evidence="2" id="KW-1185">Reference proteome</keyword>
<evidence type="ECO:0000313" key="2">
    <source>
        <dbReference type="Proteomes" id="UP001148125"/>
    </source>
</evidence>
<proteinExistence type="predicted"/>
<name>A0ABT5VCS1_9BACI</name>
<dbReference type="InterPro" id="IPR036294">
    <property type="entry name" value="Rbstp2229-like_sf"/>
</dbReference>
<dbReference type="Proteomes" id="UP001148125">
    <property type="component" value="Unassembled WGS sequence"/>
</dbReference>
<dbReference type="Pfam" id="PF08968">
    <property type="entry name" value="DUF1885"/>
    <property type="match status" value="1"/>
</dbReference>
<comment type="caution">
    <text evidence="1">The sequence shown here is derived from an EMBL/GenBank/DDBJ whole genome shotgun (WGS) entry which is preliminary data.</text>
</comment>